<dbReference type="AlphaFoldDB" id="A0A7G2C781"/>
<dbReference type="Proteomes" id="UP000515908">
    <property type="component" value="Chromosome 05"/>
</dbReference>
<gene>
    <name evidence="1" type="ORF">ADEAN_000313500</name>
</gene>
<evidence type="ECO:0000313" key="2">
    <source>
        <dbReference type="Proteomes" id="UP000515908"/>
    </source>
</evidence>
<dbReference type="OrthoDB" id="268966at2759"/>
<evidence type="ECO:0000313" key="1">
    <source>
        <dbReference type="EMBL" id="CAD2215680.1"/>
    </source>
</evidence>
<proteinExistence type="predicted"/>
<organism evidence="1 2">
    <name type="scientific">Angomonas deanei</name>
    <dbReference type="NCBI Taxonomy" id="59799"/>
    <lineage>
        <taxon>Eukaryota</taxon>
        <taxon>Discoba</taxon>
        <taxon>Euglenozoa</taxon>
        <taxon>Kinetoplastea</taxon>
        <taxon>Metakinetoplastina</taxon>
        <taxon>Trypanosomatida</taxon>
        <taxon>Trypanosomatidae</taxon>
        <taxon>Strigomonadinae</taxon>
        <taxon>Angomonas</taxon>
    </lineage>
</organism>
<keyword evidence="2" id="KW-1185">Reference proteome</keyword>
<reference evidence="1 2" key="1">
    <citation type="submission" date="2020-08" db="EMBL/GenBank/DDBJ databases">
        <authorList>
            <person name="Newling K."/>
            <person name="Davey J."/>
            <person name="Forrester S."/>
        </authorList>
    </citation>
    <scope>NUCLEOTIDE SEQUENCE [LARGE SCALE GENOMIC DNA]</scope>
    <source>
        <strain evidence="2">Crithidia deanei Carvalho (ATCC PRA-265)</strain>
    </source>
</reference>
<name>A0A7G2C781_9TRYP</name>
<sequence length="316" mass="36345">MKKYLPYYEEVQSRIEAQQDDVLTGTLSPSHMKNKFIEDMRKRDPRSVEMDFPNEHNLYLGTTAHFRLMEDKMMKHNPFVFGWPILLSDGNEFLEDTPLRMSAFRTVFSKSLLMFHTRMDLQVDHRQTHIPGLDNNEDILLEVPLFCTINYPTNTRMSGGRPLVQRFNSVLGTSYPLDTPVDVLATFAKEMTIKGEKELLEELRFLEAASQKAPDVERVFRVSEDQLSSNRIIGQLAYTIVYLALINYPKFVEDIFNVYWKHPSDLVRVACAKGAHIVERQDLVKQLIDAEPEGRPKAMLARSMHLTAPGEVPPVG</sequence>
<protein>
    <submittedName>
        <fullName evidence="1">Uncharacterized protein</fullName>
    </submittedName>
</protein>
<dbReference type="EMBL" id="LR877149">
    <property type="protein sequence ID" value="CAD2215680.1"/>
    <property type="molecule type" value="Genomic_DNA"/>
</dbReference>
<dbReference type="VEuPathDB" id="TriTrypDB:ADEAN_000313500"/>
<accession>A0A7G2C781</accession>